<dbReference type="AlphaFoldDB" id="A0A0R3TVR5"/>
<dbReference type="Pfam" id="PF07555">
    <property type="entry name" value="NAGidase"/>
    <property type="match status" value="1"/>
</dbReference>
<dbReference type="PANTHER" id="PTHR13170">
    <property type="entry name" value="O-GLCNACASE"/>
    <property type="match status" value="1"/>
</dbReference>
<dbReference type="OrthoDB" id="6238968at2759"/>
<dbReference type="Proteomes" id="UP000278807">
    <property type="component" value="Unassembled WGS sequence"/>
</dbReference>
<accession>A0A0R3TVR5</accession>
<dbReference type="Gene3D" id="1.20.58.240">
    <property type="entry name" value="STAT, domain 1"/>
    <property type="match status" value="1"/>
</dbReference>
<evidence type="ECO:0000256" key="3">
    <source>
        <dbReference type="SAM" id="MobiDB-lite"/>
    </source>
</evidence>
<feature type="region of interest" description="Disordered" evidence="3">
    <location>
        <begin position="252"/>
        <end position="276"/>
    </location>
</feature>
<feature type="compositionally biased region" description="Polar residues" evidence="3">
    <location>
        <begin position="770"/>
        <end position="782"/>
    </location>
</feature>
<dbReference type="PANTHER" id="PTHR13170:SF16">
    <property type="entry name" value="PROTEIN O-GLCNACASE"/>
    <property type="match status" value="1"/>
</dbReference>
<dbReference type="InterPro" id="IPR017853">
    <property type="entry name" value="GH"/>
</dbReference>
<organism evidence="7">
    <name type="scientific">Rodentolepis nana</name>
    <name type="common">Dwarf tapeworm</name>
    <name type="synonym">Hymenolepis nana</name>
    <dbReference type="NCBI Taxonomy" id="102285"/>
    <lineage>
        <taxon>Eukaryota</taxon>
        <taxon>Metazoa</taxon>
        <taxon>Spiralia</taxon>
        <taxon>Lophotrochozoa</taxon>
        <taxon>Platyhelminthes</taxon>
        <taxon>Cestoda</taxon>
        <taxon>Eucestoda</taxon>
        <taxon>Cyclophyllidea</taxon>
        <taxon>Hymenolepididae</taxon>
        <taxon>Rodentolepis</taxon>
    </lineage>
</organism>
<dbReference type="InterPro" id="IPR011496">
    <property type="entry name" value="O-GlcNAcase_cat"/>
</dbReference>
<sequence length="937" mass="104377">AVSFGCNAFALLFDDIDARLSPPDQDAFGSPARAQAALTNKVYEALGRPEVFLFCPTEYCASRALPNVLNSSYLATLGTDLAEGVYVMWTGPLIVSKRISTLGIRDVSRLLKRPIVLWDNLHANDYDARRVYLGPYAGRPLALRRRRLLRGVLTNPNCEFEVNYVAIHTLAQWAQIGYPTQSEKVAASSNLTDTSDDIEREEREEETQSNEEVASVPSTPSTHVYRPREALHNALRDWLALMVLDQQSTSVLAKQSSLPPSSPTPMDTDSTDTSETPMQIENDEVAGIKTEVDYSIVPEFPTTVVPSLGISLNDLLLLSDLFYLPFSHGPKALKALELGHWLRENVRLAPVNKFSDSENNPWCKKYAELLEIATSVSELREKFQRFPHPGVVSDLAPYLADINSAFTMLLDYFRCLENGLMANKTQAHLKSYSPIYSEVAMSGDCEPSRFRGGLITDLQRILPLESAQDLFPGPIRVGPTTNTTSIDQPIALEELPSESQPVQTPSIENKGLSNADTLLQSYRDYTLRPYRREDKAKVYALWRRILLHRLGLPQDALPEKYKDLPGDRYLLVYLALFPEHGLIMEGPPLFSEVSRSINSQPSPSSNKEQRDIVGFAFAAPDLVSMTQFRDNLRREVLRTKYPRDEILQLRDGESEKPESIFRVLSSNNRVLPKISMELFIKMSLDWIHDELITRSSPSIFADSAFADAPPPERLDNAISEQQKLQHKSDHQQQIMTTLKENPESNVPIVEVSVKSPDEKASLSSFEKDTNNSNHGSSGSQEKLGSDETEMIDCSTSSTTTQISTNSASVVGSSDSQKKCEDIKPGCVPAIMAHPASIFIELDDTEFDRTPFAIAPSQLGSGRGVPLVGCDPPEMVLDEVARRLFICLLAGLKTCASHGVHVELDRINETRAELYRHFNFYPVTAATTDFVTVFGRLI</sequence>
<dbReference type="Gene3D" id="3.20.20.80">
    <property type="entry name" value="Glycosidases"/>
    <property type="match status" value="1"/>
</dbReference>
<proteinExistence type="predicted"/>
<protein>
    <submittedName>
        <fullName evidence="7">Protein O-GlcNAc transferase</fullName>
    </submittedName>
</protein>
<feature type="region of interest" description="Disordered" evidence="3">
    <location>
        <begin position="184"/>
        <end position="225"/>
    </location>
</feature>
<gene>
    <name evidence="5" type="ORF">HNAJ_LOCUS11915</name>
</gene>
<evidence type="ECO:0000313" key="7">
    <source>
        <dbReference type="WBParaSite" id="HNAJ_0001192601-mRNA-1"/>
    </source>
</evidence>
<keyword evidence="2" id="KW-0326">Glycosidase</keyword>
<evidence type="ECO:0000313" key="6">
    <source>
        <dbReference type="Proteomes" id="UP000278807"/>
    </source>
</evidence>
<feature type="compositionally biased region" description="Basic and acidic residues" evidence="3">
    <location>
        <begin position="755"/>
        <end position="769"/>
    </location>
</feature>
<dbReference type="EMBL" id="UZAE01013887">
    <property type="protein sequence ID" value="VDO11699.1"/>
    <property type="molecule type" value="Genomic_DNA"/>
</dbReference>
<feature type="compositionally biased region" description="Low complexity" evidence="3">
    <location>
        <begin position="794"/>
        <end position="808"/>
    </location>
</feature>
<dbReference type="STRING" id="102285.A0A0R3TVR5"/>
<keyword evidence="1" id="KW-0378">Hydrolase</keyword>
<evidence type="ECO:0000313" key="5">
    <source>
        <dbReference type="EMBL" id="VDO11699.1"/>
    </source>
</evidence>
<reference evidence="5 6" key="2">
    <citation type="submission" date="2018-11" db="EMBL/GenBank/DDBJ databases">
        <authorList>
            <consortium name="Pathogen Informatics"/>
        </authorList>
    </citation>
    <scope>NUCLEOTIDE SEQUENCE [LARGE SCALE GENOMIC DNA]</scope>
</reference>
<feature type="region of interest" description="Disordered" evidence="3">
    <location>
        <begin position="719"/>
        <end position="811"/>
    </location>
</feature>
<dbReference type="GO" id="GO:0016231">
    <property type="term" value="F:beta-N-acetylglucosaminidase activity"/>
    <property type="evidence" value="ECO:0007669"/>
    <property type="project" value="TreeGrafter"/>
</dbReference>
<feature type="compositionally biased region" description="Polar residues" evidence="3">
    <location>
        <begin position="210"/>
        <end position="222"/>
    </location>
</feature>
<reference evidence="7" key="1">
    <citation type="submission" date="2017-02" db="UniProtKB">
        <authorList>
            <consortium name="WormBaseParasite"/>
        </authorList>
    </citation>
    <scope>IDENTIFICATION</scope>
</reference>
<name>A0A0R3TVR5_RODNA</name>
<dbReference type="WBParaSite" id="HNAJ_0001192601-mRNA-1">
    <property type="protein sequence ID" value="HNAJ_0001192601-mRNA-1"/>
    <property type="gene ID" value="HNAJ_0001192601"/>
</dbReference>
<feature type="compositionally biased region" description="Low complexity" evidence="3">
    <location>
        <begin position="256"/>
        <end position="276"/>
    </location>
</feature>
<dbReference type="InterPro" id="IPR051822">
    <property type="entry name" value="Glycosyl_Hydrolase_84"/>
</dbReference>
<evidence type="ECO:0000256" key="1">
    <source>
        <dbReference type="ARBA" id="ARBA00022801"/>
    </source>
</evidence>
<evidence type="ECO:0000259" key="4">
    <source>
        <dbReference type="PROSITE" id="PS52009"/>
    </source>
</evidence>
<evidence type="ECO:0000256" key="2">
    <source>
        <dbReference type="ARBA" id="ARBA00023295"/>
    </source>
</evidence>
<dbReference type="GO" id="GO:0009100">
    <property type="term" value="P:glycoprotein metabolic process"/>
    <property type="evidence" value="ECO:0007669"/>
    <property type="project" value="TreeGrafter"/>
</dbReference>
<dbReference type="PROSITE" id="PS52009">
    <property type="entry name" value="GH84"/>
    <property type="match status" value="1"/>
</dbReference>
<keyword evidence="6" id="KW-1185">Reference proteome</keyword>
<dbReference type="Gene3D" id="3.40.630.30">
    <property type="match status" value="1"/>
</dbReference>
<feature type="compositionally biased region" description="Acidic residues" evidence="3">
    <location>
        <begin position="194"/>
        <end position="209"/>
    </location>
</feature>
<dbReference type="SUPFAM" id="SSF51445">
    <property type="entry name" value="(Trans)glycosidases"/>
    <property type="match status" value="1"/>
</dbReference>
<feature type="domain" description="GH84" evidence="4">
    <location>
        <begin position="1"/>
        <end position="178"/>
    </location>
</feature>
<feature type="compositionally biased region" description="Polar residues" evidence="3">
    <location>
        <begin position="184"/>
        <end position="193"/>
    </location>
</feature>